<keyword evidence="3" id="KW-1185">Reference proteome</keyword>
<dbReference type="Proteomes" id="UP001327219">
    <property type="component" value="Chromosome"/>
</dbReference>
<feature type="region of interest" description="Disordered" evidence="1">
    <location>
        <begin position="61"/>
        <end position="80"/>
    </location>
</feature>
<organism evidence="2 3">
    <name type="scientific">Candidatus Bandiella euplotis</name>
    <dbReference type="NCBI Taxonomy" id="1664265"/>
    <lineage>
        <taxon>Bacteria</taxon>
        <taxon>Pseudomonadati</taxon>
        <taxon>Pseudomonadota</taxon>
        <taxon>Alphaproteobacteria</taxon>
        <taxon>Rickettsiales</taxon>
        <taxon>Candidatus Midichloriaceae</taxon>
        <taxon>Candidatus Bandiella</taxon>
    </lineage>
</organism>
<feature type="compositionally biased region" description="Polar residues" evidence="1">
    <location>
        <begin position="1"/>
        <end position="11"/>
    </location>
</feature>
<dbReference type="RefSeq" id="WP_323733150.1">
    <property type="nucleotide sequence ID" value="NZ_CP110820.1"/>
</dbReference>
<feature type="compositionally biased region" description="Polar residues" evidence="1">
    <location>
        <begin position="71"/>
        <end position="80"/>
    </location>
</feature>
<protein>
    <submittedName>
        <fullName evidence="2">Uncharacterized protein</fullName>
    </submittedName>
</protein>
<gene>
    <name evidence="2" type="ORF">Bandiella_00402</name>
</gene>
<sequence length="80" mass="8748">MKLRSIENSQDSLKKRKGQKSAEENLSTNVKLLDIGDVSIGINTVNQRPGIELYVIEEEGSGDVSNEHELVNNQNGGVLP</sequence>
<feature type="region of interest" description="Disordered" evidence="1">
    <location>
        <begin position="1"/>
        <end position="26"/>
    </location>
</feature>
<evidence type="ECO:0000256" key="1">
    <source>
        <dbReference type="SAM" id="MobiDB-lite"/>
    </source>
</evidence>
<name>A0ABZ0UJL5_9RICK</name>
<proteinExistence type="predicted"/>
<accession>A0ABZ0UJL5</accession>
<evidence type="ECO:0000313" key="2">
    <source>
        <dbReference type="EMBL" id="WPX96293.1"/>
    </source>
</evidence>
<evidence type="ECO:0000313" key="3">
    <source>
        <dbReference type="Proteomes" id="UP001327219"/>
    </source>
</evidence>
<dbReference type="EMBL" id="CP110820">
    <property type="protein sequence ID" value="WPX96293.1"/>
    <property type="molecule type" value="Genomic_DNA"/>
</dbReference>
<reference evidence="2 3" key="1">
    <citation type="submission" date="2022-11" db="EMBL/GenBank/DDBJ databases">
        <title>Host association and intracellularity evolved multiple times independently in the Rickettsiales.</title>
        <authorList>
            <person name="Castelli M."/>
            <person name="Nardi T."/>
            <person name="Gammuto L."/>
            <person name="Bellinzona G."/>
            <person name="Sabaneyeva E."/>
            <person name="Potekhin A."/>
            <person name="Serra V."/>
            <person name="Petroni G."/>
            <person name="Sassera D."/>
        </authorList>
    </citation>
    <scope>NUCLEOTIDE SEQUENCE [LARGE SCALE GENOMIC DNA]</scope>
    <source>
        <strain evidence="2 3">NDG2</strain>
    </source>
</reference>